<organism evidence="2 3">
    <name type="scientific">Geodermatophilus saharensis</name>
    <dbReference type="NCBI Taxonomy" id="1137994"/>
    <lineage>
        <taxon>Bacteria</taxon>
        <taxon>Bacillati</taxon>
        <taxon>Actinomycetota</taxon>
        <taxon>Actinomycetes</taxon>
        <taxon>Geodermatophilales</taxon>
        <taxon>Geodermatophilaceae</taxon>
        <taxon>Geodermatophilus</taxon>
    </lineage>
</organism>
<sequence length="322" mass="36751">MVWTKWSYMDHWVTETPQGPQPPSFNRAYMDRYVKQLSALGFTGFDTFFFYLPLYAGMYGGVPGFERFLQDNGFDKITGIFSAYPSATRYTAPHVRETHDRIVADCENTLRMCEGLTGVENFIVMPTSTHHQTEPVTDDTIKVVADLWNRVGALTLQHGMKTTCHFEFWGAIRTREQLDTFFRHTDPELVFFFCDTAQHTIAGVDPVQMFRDYSDRCTGFHFKDTKNVDEHEAYRTPPDPELMAPQVTRWFYEMGEGGLVDFPALMKEIVASGYDGWLTVEHDKAELGGGSYAEATAVAKWYIDNVLAEAEAEARAELETAR</sequence>
<accession>A0A239DMR9</accession>
<evidence type="ECO:0000313" key="3">
    <source>
        <dbReference type="Proteomes" id="UP000198386"/>
    </source>
</evidence>
<gene>
    <name evidence="2" type="ORF">SAMN04488107_2235</name>
</gene>
<dbReference type="OrthoDB" id="104997at2"/>
<dbReference type="Pfam" id="PF01261">
    <property type="entry name" value="AP_endonuc_2"/>
    <property type="match status" value="1"/>
</dbReference>
<reference evidence="3" key="1">
    <citation type="submission" date="2017-06" db="EMBL/GenBank/DDBJ databases">
        <authorList>
            <person name="Varghese N."/>
            <person name="Submissions S."/>
        </authorList>
    </citation>
    <scope>NUCLEOTIDE SEQUENCE [LARGE SCALE GENOMIC DNA]</scope>
    <source>
        <strain evidence="3">DSM 45423</strain>
    </source>
</reference>
<dbReference type="EMBL" id="FZOH01000003">
    <property type="protein sequence ID" value="SNS33053.1"/>
    <property type="molecule type" value="Genomic_DNA"/>
</dbReference>
<dbReference type="PANTHER" id="PTHR12110:SF41">
    <property type="entry name" value="INOSOSE DEHYDRATASE"/>
    <property type="match status" value="1"/>
</dbReference>
<dbReference type="InterPro" id="IPR050312">
    <property type="entry name" value="IolE/XylAMocC-like"/>
</dbReference>
<dbReference type="InterPro" id="IPR013022">
    <property type="entry name" value="Xyl_isomerase-like_TIM-brl"/>
</dbReference>
<name>A0A239DMR9_9ACTN</name>
<dbReference type="PANTHER" id="PTHR12110">
    <property type="entry name" value="HYDROXYPYRUVATE ISOMERASE"/>
    <property type="match status" value="1"/>
</dbReference>
<evidence type="ECO:0000259" key="1">
    <source>
        <dbReference type="Pfam" id="PF01261"/>
    </source>
</evidence>
<dbReference type="AlphaFoldDB" id="A0A239DMR9"/>
<dbReference type="InterPro" id="IPR036237">
    <property type="entry name" value="Xyl_isomerase-like_sf"/>
</dbReference>
<keyword evidence="2" id="KW-0413">Isomerase</keyword>
<dbReference type="SUPFAM" id="SSF51658">
    <property type="entry name" value="Xylose isomerase-like"/>
    <property type="match status" value="1"/>
</dbReference>
<dbReference type="GO" id="GO:0016853">
    <property type="term" value="F:isomerase activity"/>
    <property type="evidence" value="ECO:0007669"/>
    <property type="project" value="UniProtKB-KW"/>
</dbReference>
<feature type="domain" description="Xylose isomerase-like TIM barrel" evidence="1">
    <location>
        <begin position="35"/>
        <end position="286"/>
    </location>
</feature>
<evidence type="ECO:0000313" key="2">
    <source>
        <dbReference type="EMBL" id="SNS33053.1"/>
    </source>
</evidence>
<dbReference type="Gene3D" id="3.20.20.150">
    <property type="entry name" value="Divalent-metal-dependent TIM barrel enzymes"/>
    <property type="match status" value="1"/>
</dbReference>
<dbReference type="Proteomes" id="UP000198386">
    <property type="component" value="Unassembled WGS sequence"/>
</dbReference>
<keyword evidence="3" id="KW-1185">Reference proteome</keyword>
<protein>
    <submittedName>
        <fullName evidence="2">Xylose isomerase-like TIM barrel</fullName>
    </submittedName>
</protein>
<proteinExistence type="predicted"/>